<evidence type="ECO:0000313" key="2">
    <source>
        <dbReference type="Proteomes" id="UP000191448"/>
    </source>
</evidence>
<dbReference type="RefSeq" id="WP_080024115.1">
    <property type="nucleotide sequence ID" value="NZ_LTAY01000102.1"/>
</dbReference>
<evidence type="ECO:0000313" key="1">
    <source>
        <dbReference type="EMBL" id="OPX45587.1"/>
    </source>
</evidence>
<dbReference type="Proteomes" id="UP000191448">
    <property type="component" value="Unassembled WGS sequence"/>
</dbReference>
<comment type="caution">
    <text evidence="1">The sequence shown here is derived from an EMBL/GenBank/DDBJ whole genome shotgun (WGS) entry which is preliminary data.</text>
</comment>
<dbReference type="OrthoDB" id="2084180at2"/>
<dbReference type="EMBL" id="LTAY01000102">
    <property type="protein sequence ID" value="OPX45587.1"/>
    <property type="molecule type" value="Genomic_DNA"/>
</dbReference>
<sequence length="82" mass="9513">MLIIDNPCCETCKFNFGSVCASHGYRLDNNEDTYGMTIDETKEMFPNGCSEYFPSLDYFSKLCEQGKVPPFEELMEDLFRKK</sequence>
<gene>
    <name evidence="1" type="ORF">CLTHE_30150</name>
</gene>
<proteinExistence type="predicted"/>
<accession>A0A1V4SQR5</accession>
<reference evidence="1 2" key="1">
    <citation type="submission" date="2016-02" db="EMBL/GenBank/DDBJ databases">
        <title>Genome sequence of Clostridium thermobutyricum DSM 4928.</title>
        <authorList>
            <person name="Poehlein A."/>
            <person name="Daniel R."/>
        </authorList>
    </citation>
    <scope>NUCLEOTIDE SEQUENCE [LARGE SCALE GENOMIC DNA]</scope>
    <source>
        <strain evidence="1 2">DSM 4928</strain>
    </source>
</reference>
<name>A0A1V4SQR5_9CLOT</name>
<protein>
    <submittedName>
        <fullName evidence="1">Uncharacterized protein</fullName>
    </submittedName>
</protein>
<organism evidence="1 2">
    <name type="scientific">Clostridium thermobutyricum DSM 4928</name>
    <dbReference type="NCBI Taxonomy" id="1121339"/>
    <lineage>
        <taxon>Bacteria</taxon>
        <taxon>Bacillati</taxon>
        <taxon>Bacillota</taxon>
        <taxon>Clostridia</taxon>
        <taxon>Eubacteriales</taxon>
        <taxon>Clostridiaceae</taxon>
        <taxon>Clostridium</taxon>
    </lineage>
</organism>
<dbReference type="AlphaFoldDB" id="A0A1V4SQR5"/>